<evidence type="ECO:0000256" key="7">
    <source>
        <dbReference type="ARBA" id="ARBA00023237"/>
    </source>
</evidence>
<proteinExistence type="inferred from homology"/>
<dbReference type="SUPFAM" id="SSF56935">
    <property type="entry name" value="Porins"/>
    <property type="match status" value="1"/>
</dbReference>
<comment type="subcellular location">
    <subcellularLocation>
        <location evidence="1 8">Cell outer membrane</location>
        <topology evidence="1 8">Multi-pass membrane protein</topology>
    </subcellularLocation>
</comment>
<dbReference type="InterPro" id="IPR039426">
    <property type="entry name" value="TonB-dep_rcpt-like"/>
</dbReference>
<dbReference type="SUPFAM" id="SSF49464">
    <property type="entry name" value="Carboxypeptidase regulatory domain-like"/>
    <property type="match status" value="1"/>
</dbReference>
<dbReference type="Gene3D" id="2.60.40.1120">
    <property type="entry name" value="Carboxypeptidase-like, regulatory domain"/>
    <property type="match status" value="1"/>
</dbReference>
<evidence type="ECO:0000256" key="10">
    <source>
        <dbReference type="SAM" id="SignalP"/>
    </source>
</evidence>
<evidence type="ECO:0000256" key="9">
    <source>
        <dbReference type="RuleBase" id="RU003357"/>
    </source>
</evidence>
<gene>
    <name evidence="13" type="ORF">ACFS1K_18585</name>
</gene>
<feature type="signal peptide" evidence="10">
    <location>
        <begin position="1"/>
        <end position="22"/>
    </location>
</feature>
<feature type="domain" description="TonB-dependent receptor plug" evidence="12">
    <location>
        <begin position="116"/>
        <end position="226"/>
    </location>
</feature>
<evidence type="ECO:0000256" key="5">
    <source>
        <dbReference type="ARBA" id="ARBA00023077"/>
    </source>
</evidence>
<evidence type="ECO:0000313" key="13">
    <source>
        <dbReference type="EMBL" id="MFD2791783.1"/>
    </source>
</evidence>
<evidence type="ECO:0000313" key="14">
    <source>
        <dbReference type="Proteomes" id="UP001597532"/>
    </source>
</evidence>
<feature type="chain" id="PRO_5046441012" evidence="10">
    <location>
        <begin position="23"/>
        <end position="1074"/>
    </location>
</feature>
<evidence type="ECO:0000256" key="4">
    <source>
        <dbReference type="ARBA" id="ARBA00022692"/>
    </source>
</evidence>
<evidence type="ECO:0000259" key="12">
    <source>
        <dbReference type="Pfam" id="PF07715"/>
    </source>
</evidence>
<accession>A0ABW5VNG5</accession>
<comment type="caution">
    <text evidence="13">The sequence shown here is derived from an EMBL/GenBank/DDBJ whole genome shotgun (WGS) entry which is preliminary data.</text>
</comment>
<keyword evidence="3 8" id="KW-1134">Transmembrane beta strand</keyword>
<dbReference type="InterPro" id="IPR023996">
    <property type="entry name" value="TonB-dep_OMP_SusC/RagA"/>
</dbReference>
<dbReference type="Pfam" id="PF00593">
    <property type="entry name" value="TonB_dep_Rec_b-barrel"/>
    <property type="match status" value="1"/>
</dbReference>
<dbReference type="Gene3D" id="2.40.170.20">
    <property type="entry name" value="TonB-dependent receptor, beta-barrel domain"/>
    <property type="match status" value="1"/>
</dbReference>
<keyword evidence="4 8" id="KW-0812">Transmembrane</keyword>
<evidence type="ECO:0000256" key="6">
    <source>
        <dbReference type="ARBA" id="ARBA00023136"/>
    </source>
</evidence>
<keyword evidence="10" id="KW-0732">Signal</keyword>
<dbReference type="InterPro" id="IPR008969">
    <property type="entry name" value="CarboxyPept-like_regulatory"/>
</dbReference>
<dbReference type="Proteomes" id="UP001597532">
    <property type="component" value="Unassembled WGS sequence"/>
</dbReference>
<evidence type="ECO:0000256" key="2">
    <source>
        <dbReference type="ARBA" id="ARBA00022448"/>
    </source>
</evidence>
<keyword evidence="2 8" id="KW-0813">Transport</keyword>
<keyword evidence="5 9" id="KW-0798">TonB box</keyword>
<dbReference type="Gene3D" id="2.170.130.10">
    <property type="entry name" value="TonB-dependent receptor, plug domain"/>
    <property type="match status" value="1"/>
</dbReference>
<evidence type="ECO:0000259" key="11">
    <source>
        <dbReference type="Pfam" id="PF00593"/>
    </source>
</evidence>
<reference evidence="14" key="1">
    <citation type="journal article" date="2019" name="Int. J. Syst. Evol. Microbiol.">
        <title>The Global Catalogue of Microorganisms (GCM) 10K type strain sequencing project: providing services to taxonomists for standard genome sequencing and annotation.</title>
        <authorList>
            <consortium name="The Broad Institute Genomics Platform"/>
            <consortium name="The Broad Institute Genome Sequencing Center for Infectious Disease"/>
            <person name="Wu L."/>
            <person name="Ma J."/>
        </authorList>
    </citation>
    <scope>NUCLEOTIDE SEQUENCE [LARGE SCALE GENOMIC DNA]</scope>
    <source>
        <strain evidence="14">KCTC 52924</strain>
    </source>
</reference>
<organism evidence="13 14">
    <name type="scientific">Arenibacter antarcticus</name>
    <dbReference type="NCBI Taxonomy" id="2040469"/>
    <lineage>
        <taxon>Bacteria</taxon>
        <taxon>Pseudomonadati</taxon>
        <taxon>Bacteroidota</taxon>
        <taxon>Flavobacteriia</taxon>
        <taxon>Flavobacteriales</taxon>
        <taxon>Flavobacteriaceae</taxon>
        <taxon>Arenibacter</taxon>
    </lineage>
</organism>
<feature type="domain" description="TonB-dependent receptor-like beta-barrel" evidence="11">
    <location>
        <begin position="416"/>
        <end position="1029"/>
    </location>
</feature>
<evidence type="ECO:0000256" key="8">
    <source>
        <dbReference type="PROSITE-ProRule" id="PRU01360"/>
    </source>
</evidence>
<protein>
    <submittedName>
        <fullName evidence="13">SusC/RagA family TonB-linked outer membrane protein</fullName>
    </submittedName>
</protein>
<dbReference type="NCBIfam" id="TIGR04057">
    <property type="entry name" value="SusC_RagA_signa"/>
    <property type="match status" value="1"/>
</dbReference>
<dbReference type="InterPro" id="IPR036942">
    <property type="entry name" value="Beta-barrel_TonB_sf"/>
</dbReference>
<dbReference type="Pfam" id="PF07715">
    <property type="entry name" value="Plug"/>
    <property type="match status" value="1"/>
</dbReference>
<dbReference type="InterPro" id="IPR000531">
    <property type="entry name" value="Beta-barrel_TonB"/>
</dbReference>
<comment type="similarity">
    <text evidence="8 9">Belongs to the TonB-dependent receptor family.</text>
</comment>
<keyword evidence="7 8" id="KW-0998">Cell outer membrane</keyword>
<keyword evidence="14" id="KW-1185">Reference proteome</keyword>
<dbReference type="NCBIfam" id="TIGR04056">
    <property type="entry name" value="OMP_RagA_SusC"/>
    <property type="match status" value="1"/>
</dbReference>
<dbReference type="InterPro" id="IPR023997">
    <property type="entry name" value="TonB-dep_OMP_SusC/RagA_CS"/>
</dbReference>
<evidence type="ECO:0000256" key="1">
    <source>
        <dbReference type="ARBA" id="ARBA00004571"/>
    </source>
</evidence>
<dbReference type="Pfam" id="PF13715">
    <property type="entry name" value="CarbopepD_reg_2"/>
    <property type="match status" value="1"/>
</dbReference>
<evidence type="ECO:0000256" key="3">
    <source>
        <dbReference type="ARBA" id="ARBA00022452"/>
    </source>
</evidence>
<dbReference type="RefSeq" id="WP_251808652.1">
    <property type="nucleotide sequence ID" value="NZ_CP166679.1"/>
</dbReference>
<dbReference type="InterPro" id="IPR012910">
    <property type="entry name" value="Plug_dom"/>
</dbReference>
<dbReference type="PROSITE" id="PS52016">
    <property type="entry name" value="TONB_DEPENDENT_REC_3"/>
    <property type="match status" value="1"/>
</dbReference>
<dbReference type="InterPro" id="IPR037066">
    <property type="entry name" value="Plug_dom_sf"/>
</dbReference>
<sequence>MEKRFQKSFLFLALLCSIQLWGQTKTVTGEIHDSEGVPIPGAGVYVKNSTNGTTSDFDGNFTLQVPESNNTVLVFSSLGFLKQEVTIGSKTNFSIIFQTNVEGLDEVVVVGYGSQKKRNVTGAVTAVNTDVLTSRPITDVARGLQGATPGLTITSPSGQIGENPTIKLRGSVGTLGTGGGAQPLILVDNVEIPNLQSINPEDIEEISVLKDAASTSIYGARGAWGVILITTKKGKKNRAPSVNYSNNFSWATPTVTPQVAPAADGAEMAFAAVNRRIPSLQSYGVVGMRIDQLAIEKMRDWDQQYAGQDLGMDMVEGRDYEVRDGNLFFYRSWDPRKLFVKKWAPQQKQDFSLTGGGENTTYYLGLGYLNQGGVYKTNPDKYERYNLNLNINSTVTDWLDIRAKVLHNNSSQTEPFKFGSNTYDAWYYTTRWPAFYPYGTVDGKPFRNHISEVEQAKMNENNYSLSRINLGTTITPIKDLAINFDFTHDRVEEHEKQVGGTLSAYNFWAQGADFSYVPYSSSAYDRVQYNSQWSRRNTAKAYLVYEKDLGDHEFKFTFGGDMEKFDSWYHYSQRRDLLNPDQGELALATGDQFVGGDRNKWNTLGFFGRVNYAYKNKLLLEVNARYDGSSRLSSDNKWGYFPSASAGYILTEESFMEALDPTLTFLKLRASYGSVGNQNTYLSSIYRIMSSSSSGWLINGGNQVTTGTPGALPSSLTWETVTTLDFGLDAKFFNNKLGMTFDWYERTVSDMHSSGVTLPSSFGTSSPRRNFGELQTKGWELSLDYKHQFSNDLRINALVTLTDFKEKLTKFSNTTESIYSNYEGRNLGEIWGYETDRFFTEDDFNTDGTYASGVPNQDIFETNSWFKYGPGDVKFKDLNGDGVIDYGTNTVGDSGDMKVIGNSTPRYQYGIQLGADFKGIDLSLFMQGVGKRDFWANGPVFIPGYRYGEGWYEHQLNHWTPENTNAYYPRPNDQGQSNSRMNFLPQTKYLLNMSYLRMKNITLGYSFPKSVLNKLKVDRLRLYLSGENLFEFSGIQIPVDPEVDYTNAGTNDTSTFGRVYPFRRSYSFGLQLSL</sequence>
<name>A0ABW5VNG5_9FLAO</name>
<dbReference type="EMBL" id="JBHUOK010000034">
    <property type="protein sequence ID" value="MFD2791783.1"/>
    <property type="molecule type" value="Genomic_DNA"/>
</dbReference>
<keyword evidence="6 8" id="KW-0472">Membrane</keyword>